<protein>
    <recommendedName>
        <fullName evidence="3">Spermidine synthase</fullName>
    </recommendedName>
</protein>
<dbReference type="InterPro" id="IPR029063">
    <property type="entry name" value="SAM-dependent_MTases_sf"/>
</dbReference>
<accession>A0A0A6PJS2</accession>
<dbReference type="EMBL" id="JSZA02000051">
    <property type="protein sequence ID" value="KHD10832.2"/>
    <property type="molecule type" value="Genomic_DNA"/>
</dbReference>
<organism evidence="1 2">
    <name type="scientific">Candidatus Thiomargarita nelsonii</name>
    <dbReference type="NCBI Taxonomy" id="1003181"/>
    <lineage>
        <taxon>Bacteria</taxon>
        <taxon>Pseudomonadati</taxon>
        <taxon>Pseudomonadota</taxon>
        <taxon>Gammaproteobacteria</taxon>
        <taxon>Thiotrichales</taxon>
        <taxon>Thiotrichaceae</taxon>
        <taxon>Thiomargarita</taxon>
    </lineage>
</organism>
<dbReference type="AlphaFoldDB" id="A0A0A6PJS2"/>
<evidence type="ECO:0000313" key="1">
    <source>
        <dbReference type="EMBL" id="KHD10832.2"/>
    </source>
</evidence>
<dbReference type="SUPFAM" id="SSF53335">
    <property type="entry name" value="S-adenosyl-L-methionine-dependent methyltransferases"/>
    <property type="match status" value="1"/>
</dbReference>
<evidence type="ECO:0000313" key="2">
    <source>
        <dbReference type="Proteomes" id="UP000030428"/>
    </source>
</evidence>
<name>A0A0A6PJS2_9GAMM</name>
<proteinExistence type="predicted"/>
<comment type="caution">
    <text evidence="1">The sequence shown here is derived from an EMBL/GenBank/DDBJ whole genome shotgun (WGS) entry which is preliminary data.</text>
</comment>
<keyword evidence="2" id="KW-1185">Reference proteome</keyword>
<dbReference type="Pfam" id="PF01564">
    <property type="entry name" value="Spermine_synth"/>
    <property type="match status" value="1"/>
</dbReference>
<dbReference type="Gene3D" id="3.40.50.150">
    <property type="entry name" value="Vaccinia Virus protein VP39"/>
    <property type="match status" value="1"/>
</dbReference>
<gene>
    <name evidence="1" type="ORF">PN36_14675</name>
</gene>
<evidence type="ECO:0008006" key="3">
    <source>
        <dbReference type="Google" id="ProtNLM"/>
    </source>
</evidence>
<dbReference type="Proteomes" id="UP000030428">
    <property type="component" value="Unassembled WGS sequence"/>
</dbReference>
<sequence>MAIEIPLVFPDDTPPNGKIWIKSKPIFREEVFEKEYKHEKARWETSILKRSDLINYYTATDSNGNVIPEDNPAYDIFFPPKAWMSDTIQERCMMLAAAKLARGKVLVGGLGLAIYPQLVFHLQRPIESITILEQDANVIELVREHWQNTLNNLQKEQVIIVEGTIEDYLQQTEESFDTFYFDTWEDCDPRFLPHVNYMIELALSKCTPTGQIQCWGYAQMVDTFVEHTLAHVKHEFPFKDFHLDPGMEKFSQWLEAQGDTTPSEEAIKTVAREIALTTVKSGQEYNRDRCFTPFAVSMSDAHVKMAMSRKSQS</sequence>
<reference evidence="1 2" key="1">
    <citation type="journal article" date="2016" name="Front. Microbiol.">
        <title>Single-Cell (Meta-)Genomics of a Dimorphic Candidatus Thiomargarita nelsonii Reveals Genomic Plasticity.</title>
        <authorList>
            <person name="Flood B.E."/>
            <person name="Fliss P."/>
            <person name="Jones D.S."/>
            <person name="Dick G.J."/>
            <person name="Jain S."/>
            <person name="Kaster A.K."/>
            <person name="Winkel M."/>
            <person name="Mussmann M."/>
            <person name="Bailey J."/>
        </authorList>
    </citation>
    <scope>NUCLEOTIDE SEQUENCE [LARGE SCALE GENOMIC DNA]</scope>
    <source>
        <strain evidence="1">Hydrate Ridge</strain>
    </source>
</reference>